<dbReference type="PANTHER" id="PTHR34874">
    <property type="entry name" value="PROTEIN YCHN"/>
    <property type="match status" value="1"/>
</dbReference>
<dbReference type="RefSeq" id="WP_341765110.1">
    <property type="nucleotide sequence ID" value="NZ_OZ034688.1"/>
</dbReference>
<protein>
    <submittedName>
        <fullName evidence="5">Sulfurtransferase TusD</fullName>
        <ecNumber evidence="5">2.8.1.-</ecNumber>
    </submittedName>
</protein>
<dbReference type="InterPro" id="IPR003787">
    <property type="entry name" value="Sulphur_relay_DsrE/F-like"/>
</dbReference>
<dbReference type="NCBIfam" id="TIGR03012">
    <property type="entry name" value="sulf_tusD_dsrE"/>
    <property type="match status" value="1"/>
</dbReference>
<gene>
    <name evidence="5" type="primary">tusD</name>
    <name evidence="5" type="ORF">PRHACTZTBTEA_121</name>
</gene>
<dbReference type="GO" id="GO:0016740">
    <property type="term" value="F:transferase activity"/>
    <property type="evidence" value="ECO:0007669"/>
    <property type="project" value="UniProtKB-KW"/>
</dbReference>
<dbReference type="InterPro" id="IPR027396">
    <property type="entry name" value="DsrEFH-like"/>
</dbReference>
<dbReference type="Pfam" id="PF02635">
    <property type="entry name" value="DsrE"/>
    <property type="match status" value="1"/>
</dbReference>
<keyword evidence="6" id="KW-1185">Reference proteome</keyword>
<organism evidence="5 6">
    <name type="scientific">Candidatus Providencia siddallii</name>
    <dbReference type="NCBI Taxonomy" id="1715285"/>
    <lineage>
        <taxon>Bacteria</taxon>
        <taxon>Pseudomonadati</taxon>
        <taxon>Pseudomonadota</taxon>
        <taxon>Gammaproteobacteria</taxon>
        <taxon>Enterobacterales</taxon>
        <taxon>Morganellaceae</taxon>
        <taxon>Providencia</taxon>
    </lineage>
</organism>
<dbReference type="Proteomes" id="UP001497533">
    <property type="component" value="Chromosome"/>
</dbReference>
<name>A0ABP1CDC2_9GAMM</name>
<dbReference type="EC" id="2.8.1.-" evidence="5"/>
<evidence type="ECO:0000256" key="4">
    <source>
        <dbReference type="ARBA" id="ARBA00022679"/>
    </source>
</evidence>
<reference evidence="5" key="1">
    <citation type="submission" date="2024-04" db="EMBL/GenBank/DDBJ databases">
        <authorList>
            <person name="Manzano-Marin A."/>
            <person name="Manzano-Marin A."/>
            <person name="Alejandro Manzano Marin A."/>
        </authorList>
    </citation>
    <scope>NUCLEOTIDE SEQUENCE [LARGE SCALE GENOMIC DNA]</scope>
    <source>
        <strain evidence="5">TABTEA</strain>
    </source>
</reference>
<keyword evidence="4 5" id="KW-0808">Transferase</keyword>
<evidence type="ECO:0000256" key="2">
    <source>
        <dbReference type="ARBA" id="ARBA00007067"/>
    </source>
</evidence>
<sequence>MIDSKNKLTYSLIITGPPYGTQKALSAYHFANALLHKKHILKTIFFYQEGVLNGNKFIFMDSNELNLNEAWQQIAKKSGCKIQICGSASLRRGVISKEQSLLSNIYNLADNFTITGLISFAEAILNSDRTIQF</sequence>
<dbReference type="Gene3D" id="3.40.1260.10">
    <property type="entry name" value="DsrEFH-like"/>
    <property type="match status" value="1"/>
</dbReference>
<accession>A0ABP1CDC2</accession>
<evidence type="ECO:0000256" key="1">
    <source>
        <dbReference type="ARBA" id="ARBA00004496"/>
    </source>
</evidence>
<evidence type="ECO:0000313" key="5">
    <source>
        <dbReference type="EMBL" id="CAL1329053.1"/>
    </source>
</evidence>
<keyword evidence="3" id="KW-0963">Cytoplasm</keyword>
<dbReference type="PANTHER" id="PTHR34874:SF3">
    <property type="entry name" value="SULFURTRANSFERASE TUSD"/>
    <property type="match status" value="1"/>
</dbReference>
<comment type="similarity">
    <text evidence="2">Belongs to the DsrE/TusD family.</text>
</comment>
<dbReference type="EMBL" id="OZ034688">
    <property type="protein sequence ID" value="CAL1329053.1"/>
    <property type="molecule type" value="Genomic_DNA"/>
</dbReference>
<comment type="subcellular location">
    <subcellularLocation>
        <location evidence="1">Cytoplasm</location>
    </subcellularLocation>
</comment>
<evidence type="ECO:0000256" key="3">
    <source>
        <dbReference type="ARBA" id="ARBA00022490"/>
    </source>
</evidence>
<dbReference type="NCBIfam" id="NF001237">
    <property type="entry name" value="PRK00207.1"/>
    <property type="match status" value="1"/>
</dbReference>
<dbReference type="InterPro" id="IPR017463">
    <property type="entry name" value="Sulphur_relay_TusD/DsrE"/>
</dbReference>
<proteinExistence type="inferred from homology"/>
<dbReference type="SUPFAM" id="SSF75169">
    <property type="entry name" value="DsrEFH-like"/>
    <property type="match status" value="1"/>
</dbReference>
<evidence type="ECO:0000313" key="6">
    <source>
        <dbReference type="Proteomes" id="UP001497533"/>
    </source>
</evidence>